<gene>
    <name evidence="1" type="ORF">HJG59_010121</name>
</gene>
<dbReference type="EMBL" id="JACASF010000023">
    <property type="protein sequence ID" value="KAF6399852.1"/>
    <property type="molecule type" value="Genomic_DNA"/>
</dbReference>
<protein>
    <submittedName>
        <fullName evidence="1">Uncharacterized protein</fullName>
    </submittedName>
</protein>
<dbReference type="Proteomes" id="UP000550707">
    <property type="component" value="Unassembled WGS sequence"/>
</dbReference>
<proteinExistence type="predicted"/>
<evidence type="ECO:0000313" key="1">
    <source>
        <dbReference type="EMBL" id="KAF6399852.1"/>
    </source>
</evidence>
<dbReference type="AlphaFoldDB" id="A0A7J8BMA3"/>
<organism evidence="1 2">
    <name type="scientific">Molossus molossus</name>
    <name type="common">Pallas' mastiff bat</name>
    <name type="synonym">Vespertilio molossus</name>
    <dbReference type="NCBI Taxonomy" id="27622"/>
    <lineage>
        <taxon>Eukaryota</taxon>
        <taxon>Metazoa</taxon>
        <taxon>Chordata</taxon>
        <taxon>Craniata</taxon>
        <taxon>Vertebrata</taxon>
        <taxon>Euteleostomi</taxon>
        <taxon>Mammalia</taxon>
        <taxon>Eutheria</taxon>
        <taxon>Laurasiatheria</taxon>
        <taxon>Chiroptera</taxon>
        <taxon>Yangochiroptera</taxon>
        <taxon>Molossidae</taxon>
        <taxon>Molossus</taxon>
    </lineage>
</organism>
<dbReference type="InParanoid" id="A0A7J8BMA3"/>
<accession>A0A7J8BMA3</accession>
<reference evidence="1 2" key="1">
    <citation type="journal article" date="2020" name="Nature">
        <title>Six reference-quality genomes reveal evolution of bat adaptations.</title>
        <authorList>
            <person name="Jebb D."/>
            <person name="Huang Z."/>
            <person name="Pippel M."/>
            <person name="Hughes G.M."/>
            <person name="Lavrichenko K."/>
            <person name="Devanna P."/>
            <person name="Winkler S."/>
            <person name="Jermiin L.S."/>
            <person name="Skirmuntt E.C."/>
            <person name="Katzourakis A."/>
            <person name="Burkitt-Gray L."/>
            <person name="Ray D.A."/>
            <person name="Sullivan K.A.M."/>
            <person name="Roscito J.G."/>
            <person name="Kirilenko B.M."/>
            <person name="Davalos L.M."/>
            <person name="Corthals A.P."/>
            <person name="Power M.L."/>
            <person name="Jones G."/>
            <person name="Ransome R.D."/>
            <person name="Dechmann D.K.N."/>
            <person name="Locatelli A.G."/>
            <person name="Puechmaille S.J."/>
            <person name="Fedrigo O."/>
            <person name="Jarvis E.D."/>
            <person name="Hiller M."/>
            <person name="Vernes S.C."/>
            <person name="Myers E.W."/>
            <person name="Teeling E.C."/>
        </authorList>
    </citation>
    <scope>NUCLEOTIDE SEQUENCE [LARGE SCALE GENOMIC DNA]</scope>
    <source>
        <strain evidence="1">MMolMol1</strain>
        <tissue evidence="1">Muscle</tissue>
    </source>
</reference>
<comment type="caution">
    <text evidence="1">The sequence shown here is derived from an EMBL/GenBank/DDBJ whole genome shotgun (WGS) entry which is preliminary data.</text>
</comment>
<evidence type="ECO:0000313" key="2">
    <source>
        <dbReference type="Proteomes" id="UP000550707"/>
    </source>
</evidence>
<name>A0A7J8BMA3_MOLMO</name>
<sequence length="126" mass="13747">MEQLPADAAGPRWRDLDRVNSFISTSIASGAHSMGPWSPCVRAWGWSPKGLWPRRASPRAVILPGDSQSSCPCFSLRREAGTRTPEGPTIQFPCLELNPCVPDPPLKLEEGTMSLSLLHQIDLVSP</sequence>
<keyword evidence="2" id="KW-1185">Reference proteome</keyword>